<sequence length="1222" mass="141108">MRRLKGKTLIGEREKKIKIYLSNHENSAVKIAADNLTKDIDQVCGSIAEITEEEGNIVIGTLTANEEIEHILSDHEINTDCLRDSHGHDHWEGYLIQEKEGILYIVGTDRRGTIFGIYEFSKMIGVSPWYFFADVPIKKQDAIYIDSGFKTTSYPSVQYRGIFLNDEEQLEAWAKLHTNDRTIGPETYVHVFELLLRLKANYIWPAMHVNYFNEDPENGRLADEMGIVVGTSHCDMLLRSNQNEWEPWLKKKGYEGISYDYSIPGKHRDILKEYWRESVEQNEGYEVCYTVGMRGVHDYGFKTDAIDHDQSLSDKEKKRKRVKLLGDVIKDQRQILKDVLGEKNGEEALQTFIPYKEVLPLYDDGLELPEDITLMWVDDNFGYMRRYPNSNERKRPGGHGVYFHSSYWGHPHMSYLFINSIPLAHTGNEMKKCYDNDIRKIWVLNVGALKPIEQDMEYFLTYGWEVGKEEGVTNDSLSFTQNWIDSNFTGNHGEKAAKLYNRFTQITNVCKLEHLTEERFSQTIYGDEAGERLNQLKEIYDEANQIYFALPEDEKEAFFQLFLMKVHASYYANAEFYYADRSHLSYEQGKMQAADTYITKSKEMMAYRRCMLHYYNKIMSDGKWDGILTPESFSPPPTAMYPAGTPALKIEEPGVKMVTWGEMVPEPNQEIHFDSYGIGVKWFEIFNTGAERFDFTIDLIDCDDWLEISNRQGTIVDEKRVLVKLKQAVNKEDKKGKIVVKTSLNQQEFEIDVFAQSAIQLPNDFKGYVEADGFVSMKADKFMSNQRSSDHQWEVINDIGRMNGNVIEASGNGYLDESDLQNHASVTYSFFLKNEGSFLLEIDRFLTLDSTGRIRFAVSIDDLQPIIVETETNDEWRGNWQESVWNNGEKLYVPLPFIDSGVHNLTVYMIDRYVTINKLTIYTDNDLAGEKPDQQLKAQLNDLGPNESYFVGDQAVERKMNSKAIPNYDGSNMDDLCYHMYNMKPGNAPLPNLVYAGRDFWNYDRLYMLNEEYPQTEKGFSRYHADSFGYKDVVSDFGSGYFIESNSVIAIETEYALEQSQYAYTKKDSVNETIEWTHTQAETNASTGMAMYIRDRGLKWENAQDAPSLHYQIKVASPGTYRVWVLIKFNDDSSDSLRVGLDGEIQPYDEQFSKGDLYTFSTSQIWFWSLLSEIEIDQGLHDFSVHAGESGLRIDRIYLTKGDENAPDDAAWKDSKRSIESF</sequence>
<dbReference type="SUPFAM" id="SSF55545">
    <property type="entry name" value="beta-N-acetylhexosaminidase-like domain"/>
    <property type="match status" value="1"/>
</dbReference>
<dbReference type="Pfam" id="PF17829">
    <property type="entry name" value="GH115_C"/>
    <property type="match status" value="1"/>
</dbReference>
<proteinExistence type="predicted"/>
<dbReference type="Gene3D" id="1.20.58.2150">
    <property type="match status" value="1"/>
</dbReference>
<dbReference type="InterPro" id="IPR029018">
    <property type="entry name" value="Hex-like_dom2"/>
</dbReference>
<dbReference type="Gene3D" id="2.60.120.1620">
    <property type="match status" value="2"/>
</dbReference>
<organism evidence="3 4">
    <name type="scientific">Pelagirhabdus alkalitolerans</name>
    <dbReference type="NCBI Taxonomy" id="1612202"/>
    <lineage>
        <taxon>Bacteria</taxon>
        <taxon>Bacillati</taxon>
        <taxon>Bacillota</taxon>
        <taxon>Bacilli</taxon>
        <taxon>Bacillales</taxon>
        <taxon>Bacillaceae</taxon>
        <taxon>Pelagirhabdus</taxon>
    </lineage>
</organism>
<dbReference type="Gene3D" id="3.20.20.520">
    <property type="entry name" value="Glycosyl hydrolase family 115"/>
    <property type="match status" value="1"/>
</dbReference>
<dbReference type="AlphaFoldDB" id="A0A1G6J164"/>
<keyword evidence="4" id="KW-1185">Reference proteome</keyword>
<name>A0A1G6J164_9BACI</name>
<dbReference type="GO" id="GO:0005975">
    <property type="term" value="P:carbohydrate metabolic process"/>
    <property type="evidence" value="ECO:0007669"/>
    <property type="project" value="UniProtKB-ARBA"/>
</dbReference>
<dbReference type="PANTHER" id="PTHR37842:SF2">
    <property type="entry name" value="GYLCOSYL HYDROLASE 115 C-TERMINAL DOMAIN-CONTAINING PROTEIN"/>
    <property type="match status" value="1"/>
</dbReference>
<dbReference type="Proteomes" id="UP000242949">
    <property type="component" value="Unassembled WGS sequence"/>
</dbReference>
<dbReference type="STRING" id="1612202.SAMN05421734_104197"/>
<evidence type="ECO:0000313" key="4">
    <source>
        <dbReference type="Proteomes" id="UP000242949"/>
    </source>
</evidence>
<dbReference type="GO" id="GO:0016787">
    <property type="term" value="F:hydrolase activity"/>
    <property type="evidence" value="ECO:0007669"/>
    <property type="project" value="UniProtKB-KW"/>
</dbReference>
<evidence type="ECO:0000259" key="2">
    <source>
        <dbReference type="Pfam" id="PF17829"/>
    </source>
</evidence>
<dbReference type="Pfam" id="PF15979">
    <property type="entry name" value="Glyco_hydro_115"/>
    <property type="match status" value="1"/>
</dbReference>
<dbReference type="InterPro" id="IPR031924">
    <property type="entry name" value="GH115"/>
</dbReference>
<dbReference type="Gene3D" id="3.30.379.10">
    <property type="entry name" value="Chitobiase/beta-hexosaminidase domain 2-like"/>
    <property type="match status" value="1"/>
</dbReference>
<dbReference type="InterPro" id="IPR042301">
    <property type="entry name" value="GH115_sf"/>
</dbReference>
<protein>
    <submittedName>
        <fullName evidence="3">Glycosyl hydrolase family 115</fullName>
    </submittedName>
</protein>
<accession>A0A1G6J164</accession>
<evidence type="ECO:0000256" key="1">
    <source>
        <dbReference type="ARBA" id="ARBA00022801"/>
    </source>
</evidence>
<evidence type="ECO:0000313" key="3">
    <source>
        <dbReference type="EMBL" id="SDC12508.1"/>
    </source>
</evidence>
<dbReference type="OrthoDB" id="8727830at2"/>
<gene>
    <name evidence="3" type="ORF">SAMN05421734_104197</name>
</gene>
<dbReference type="RefSeq" id="WP_090795249.1">
    <property type="nucleotide sequence ID" value="NZ_FMYI01000004.1"/>
</dbReference>
<dbReference type="PANTHER" id="PTHR37842">
    <property type="match status" value="1"/>
</dbReference>
<keyword evidence="1 3" id="KW-0378">Hydrolase</keyword>
<reference evidence="4" key="1">
    <citation type="submission" date="2016-09" db="EMBL/GenBank/DDBJ databases">
        <authorList>
            <person name="Varghese N."/>
            <person name="Submissions S."/>
        </authorList>
    </citation>
    <scope>NUCLEOTIDE SEQUENCE [LARGE SCALE GENOMIC DNA]</scope>
    <source>
        <strain evidence="4">S5</strain>
    </source>
</reference>
<dbReference type="InterPro" id="IPR041437">
    <property type="entry name" value="GH115_C"/>
</dbReference>
<feature type="domain" description="Gylcosyl hydrolase 115 C-terminal" evidence="2">
    <location>
        <begin position="767"/>
        <end position="924"/>
    </location>
</feature>
<dbReference type="EMBL" id="FMYI01000004">
    <property type="protein sequence ID" value="SDC12508.1"/>
    <property type="molecule type" value="Genomic_DNA"/>
</dbReference>